<feature type="non-terminal residue" evidence="2">
    <location>
        <position position="173"/>
    </location>
</feature>
<dbReference type="EMBL" id="CAJVQB010077824">
    <property type="protein sequence ID" value="CAG8844990.1"/>
    <property type="molecule type" value="Genomic_DNA"/>
</dbReference>
<sequence>NSLPSSPLVDIPLRTPPRISSPAPTTASSPNLLTRFINFITPGRLNNLPPSRHTVYSIHTEETDPIPSVIVDINPPNKELIRTLTPEAPLVNQPNPVNEAPLPLLPPIQNLPLPNNMAQVQALTDAANAINALAVALGQAMVYMKDNVQEWASSLANASNHFQNDNHGQNDYN</sequence>
<name>A0ABN7X0D0_GIGMA</name>
<gene>
    <name evidence="2" type="ORF">GMARGA_LOCUS37402</name>
</gene>
<evidence type="ECO:0000313" key="3">
    <source>
        <dbReference type="Proteomes" id="UP000789901"/>
    </source>
</evidence>
<dbReference type="Proteomes" id="UP000789901">
    <property type="component" value="Unassembled WGS sequence"/>
</dbReference>
<protein>
    <submittedName>
        <fullName evidence="2">41090_t:CDS:1</fullName>
    </submittedName>
</protein>
<feature type="region of interest" description="Disordered" evidence="1">
    <location>
        <begin position="1"/>
        <end position="27"/>
    </location>
</feature>
<evidence type="ECO:0000313" key="2">
    <source>
        <dbReference type="EMBL" id="CAG8844990.1"/>
    </source>
</evidence>
<feature type="non-terminal residue" evidence="2">
    <location>
        <position position="1"/>
    </location>
</feature>
<reference evidence="2 3" key="1">
    <citation type="submission" date="2021-06" db="EMBL/GenBank/DDBJ databases">
        <authorList>
            <person name="Kallberg Y."/>
            <person name="Tangrot J."/>
            <person name="Rosling A."/>
        </authorList>
    </citation>
    <scope>NUCLEOTIDE SEQUENCE [LARGE SCALE GENOMIC DNA]</scope>
    <source>
        <strain evidence="2 3">120-4 pot B 10/14</strain>
    </source>
</reference>
<keyword evidence="3" id="KW-1185">Reference proteome</keyword>
<feature type="compositionally biased region" description="Low complexity" evidence="1">
    <location>
        <begin position="16"/>
        <end position="27"/>
    </location>
</feature>
<accession>A0ABN7X0D0</accession>
<comment type="caution">
    <text evidence="2">The sequence shown here is derived from an EMBL/GenBank/DDBJ whole genome shotgun (WGS) entry which is preliminary data.</text>
</comment>
<organism evidence="2 3">
    <name type="scientific">Gigaspora margarita</name>
    <dbReference type="NCBI Taxonomy" id="4874"/>
    <lineage>
        <taxon>Eukaryota</taxon>
        <taxon>Fungi</taxon>
        <taxon>Fungi incertae sedis</taxon>
        <taxon>Mucoromycota</taxon>
        <taxon>Glomeromycotina</taxon>
        <taxon>Glomeromycetes</taxon>
        <taxon>Diversisporales</taxon>
        <taxon>Gigasporaceae</taxon>
        <taxon>Gigaspora</taxon>
    </lineage>
</organism>
<proteinExistence type="predicted"/>
<evidence type="ECO:0000256" key="1">
    <source>
        <dbReference type="SAM" id="MobiDB-lite"/>
    </source>
</evidence>